<gene>
    <name evidence="2" type="primary">EPRS1</name>
    <name evidence="2" type="ORF">MHBO_001382</name>
</gene>
<dbReference type="Gene3D" id="3.30.930.10">
    <property type="entry name" value="Bira Bifunctional Protein, Domain 2"/>
    <property type="match status" value="1"/>
</dbReference>
<evidence type="ECO:0000313" key="3">
    <source>
        <dbReference type="Proteomes" id="UP001439008"/>
    </source>
</evidence>
<dbReference type="InterPro" id="IPR002316">
    <property type="entry name" value="Pro-tRNA-ligase_IIa"/>
</dbReference>
<dbReference type="PANTHER" id="PTHR43382:SF2">
    <property type="entry name" value="BIFUNCTIONAL GLUTAMATE_PROLINE--TRNA LIGASE"/>
    <property type="match status" value="1"/>
</dbReference>
<comment type="caution">
    <text evidence="2">The sequence shown here is derived from an EMBL/GenBank/DDBJ whole genome shotgun (WGS) entry which is preliminary data.</text>
</comment>
<organism evidence="2 3">
    <name type="scientific">Bonamia ostreae</name>
    <dbReference type="NCBI Taxonomy" id="126728"/>
    <lineage>
        <taxon>Eukaryota</taxon>
        <taxon>Sar</taxon>
        <taxon>Rhizaria</taxon>
        <taxon>Endomyxa</taxon>
        <taxon>Ascetosporea</taxon>
        <taxon>Haplosporida</taxon>
        <taxon>Bonamia</taxon>
    </lineage>
</organism>
<dbReference type="SUPFAM" id="SSF55681">
    <property type="entry name" value="Class II aaRS and biotin synthetases"/>
    <property type="match status" value="1"/>
</dbReference>
<dbReference type="EMBL" id="JBDODL010000329">
    <property type="protein sequence ID" value="MES1919574.1"/>
    <property type="molecule type" value="Genomic_DNA"/>
</dbReference>
<dbReference type="Proteomes" id="UP001439008">
    <property type="component" value="Unassembled WGS sequence"/>
</dbReference>
<dbReference type="PRINTS" id="PR01046">
    <property type="entry name" value="TRNASYNTHPRO"/>
</dbReference>
<sequence length="168" mass="19648">MVDYYDVSGCYILRPNSCFIWNRIKSFFDEELSTRGVEEAYFPMFVTKTALEAEESHIEGFKPEVAWVTRSGESELSVPLAIRPTSETIMYPSFKNWVRSHRDLPLRINQWSNVVRWEFKNPTVFTIVYCLSSLQCFTDSAQLLILDKHVRFKFNRSNSVTVNISLQL</sequence>
<reference evidence="2 3" key="1">
    <citation type="journal article" date="2024" name="BMC Biol.">
        <title>Comparative genomics of Ascetosporea gives new insight into the evolutionary basis for animal parasitism in Rhizaria.</title>
        <authorList>
            <person name="Hiltunen Thoren M."/>
            <person name="Onut-Brannstrom I."/>
            <person name="Alfjorden A."/>
            <person name="Peckova H."/>
            <person name="Swords F."/>
            <person name="Hooper C."/>
            <person name="Holzer A.S."/>
            <person name="Bass D."/>
            <person name="Burki F."/>
        </authorList>
    </citation>
    <scope>NUCLEOTIDE SEQUENCE [LARGE SCALE GENOMIC DNA]</scope>
    <source>
        <strain evidence="2">20-A016</strain>
    </source>
</reference>
<dbReference type="PANTHER" id="PTHR43382">
    <property type="entry name" value="PROLYL-TRNA SYNTHETASE"/>
    <property type="match status" value="1"/>
</dbReference>
<feature type="domain" description="Aminoacyl-transfer RNA synthetases class-II family profile" evidence="1">
    <location>
        <begin position="20"/>
        <end position="118"/>
    </location>
</feature>
<dbReference type="InterPro" id="IPR045864">
    <property type="entry name" value="aa-tRNA-synth_II/BPL/LPL"/>
</dbReference>
<protein>
    <submittedName>
        <fullName evidence="2">Bifunctional glutamate/proline--tRNA ligase</fullName>
        <ecNumber evidence="2">6.1.1.1</ecNumber>
    </submittedName>
</protein>
<dbReference type="EC" id="6.1.1.1" evidence="2"/>
<dbReference type="InterPro" id="IPR004499">
    <property type="entry name" value="Pro-tRNA-ligase_IIa_arc-type"/>
</dbReference>
<keyword evidence="2" id="KW-0436">Ligase</keyword>
<keyword evidence="3" id="KW-1185">Reference proteome</keyword>
<proteinExistence type="predicted"/>
<accession>A0ABV2AJD7</accession>
<dbReference type="GO" id="GO:0004831">
    <property type="term" value="F:tyrosine-tRNA ligase activity"/>
    <property type="evidence" value="ECO:0007669"/>
    <property type="project" value="UniProtKB-EC"/>
</dbReference>
<dbReference type="InterPro" id="IPR006195">
    <property type="entry name" value="aa-tRNA-synth_II"/>
</dbReference>
<evidence type="ECO:0000313" key="2">
    <source>
        <dbReference type="EMBL" id="MES1919574.1"/>
    </source>
</evidence>
<name>A0ABV2AJD7_9EUKA</name>
<dbReference type="PROSITE" id="PS50862">
    <property type="entry name" value="AA_TRNA_LIGASE_II"/>
    <property type="match status" value="1"/>
</dbReference>
<evidence type="ECO:0000259" key="1">
    <source>
        <dbReference type="PROSITE" id="PS50862"/>
    </source>
</evidence>